<name>A0A6U4Y006_NEODS</name>
<sequence length="214" mass="23663">MKIVVMGAPGCGKGTQCPAMVERYNVCHLSTGDMLRAAVAAETENGKRAKAAMDSGALVTDDIVFGIVKDAMQAPECKEGYIIDGLPRTLTQAKKMEQSGIAVDKVISFEVPDEVIIKRTSGRWIHRQSGRSYHTIYNPPKVAGKDDQTGEDLMQRADDKEEVVRKRLVTFHQEVGPIHEYYKSQGKLSVIDGHREMMAVRSTIFSLLDPLRGK</sequence>
<dbReference type="GO" id="GO:0005524">
    <property type="term" value="F:ATP binding"/>
    <property type="evidence" value="ECO:0007669"/>
    <property type="project" value="InterPro"/>
</dbReference>
<evidence type="ECO:0000256" key="1">
    <source>
        <dbReference type="ARBA" id="ARBA00022679"/>
    </source>
</evidence>
<dbReference type="SUPFAM" id="SSF52540">
    <property type="entry name" value="P-loop containing nucleoside triphosphate hydrolases"/>
    <property type="match status" value="1"/>
</dbReference>
<keyword evidence="2" id="KW-0547">Nucleotide-binding</keyword>
<gene>
    <name evidence="6" type="ORF">NDES1114_LOCUS33648</name>
    <name evidence="7" type="ORF">NDES1114_LOCUS33649</name>
</gene>
<proteinExistence type="inferred from homology"/>
<dbReference type="Gene3D" id="3.40.50.300">
    <property type="entry name" value="P-loop containing nucleotide triphosphate hydrolases"/>
    <property type="match status" value="1"/>
</dbReference>
<evidence type="ECO:0000259" key="5">
    <source>
        <dbReference type="Pfam" id="PF05191"/>
    </source>
</evidence>
<keyword evidence="3 4" id="KW-0418">Kinase</keyword>
<dbReference type="AlphaFoldDB" id="A0A6U4Y006"/>
<keyword evidence="1 4" id="KW-0808">Transferase</keyword>
<evidence type="ECO:0000313" key="6">
    <source>
        <dbReference type="EMBL" id="CAD9152534.1"/>
    </source>
</evidence>
<dbReference type="Pfam" id="PF00406">
    <property type="entry name" value="ADK"/>
    <property type="match status" value="1"/>
</dbReference>
<dbReference type="PRINTS" id="PR00094">
    <property type="entry name" value="ADENYLTKNASE"/>
</dbReference>
<accession>A0A6U4Y006</accession>
<dbReference type="EMBL" id="HBGF01050260">
    <property type="protein sequence ID" value="CAD9152536.1"/>
    <property type="molecule type" value="Transcribed_RNA"/>
</dbReference>
<dbReference type="GO" id="GO:0004017">
    <property type="term" value="F:AMP kinase activity"/>
    <property type="evidence" value="ECO:0007669"/>
    <property type="project" value="InterPro"/>
</dbReference>
<protein>
    <recommendedName>
        <fullName evidence="5">Adenylate kinase active site lid domain-containing protein</fullName>
    </recommendedName>
</protein>
<evidence type="ECO:0000256" key="4">
    <source>
        <dbReference type="RuleBase" id="RU003330"/>
    </source>
</evidence>
<dbReference type="FunFam" id="3.40.50.300:FF:000106">
    <property type="entry name" value="Adenylate kinase mitochondrial"/>
    <property type="match status" value="1"/>
</dbReference>
<dbReference type="InterPro" id="IPR006259">
    <property type="entry name" value="Adenyl_kin_sub"/>
</dbReference>
<evidence type="ECO:0000256" key="3">
    <source>
        <dbReference type="ARBA" id="ARBA00022777"/>
    </source>
</evidence>
<evidence type="ECO:0000256" key="2">
    <source>
        <dbReference type="ARBA" id="ARBA00022741"/>
    </source>
</evidence>
<dbReference type="HAMAP" id="MF_00235">
    <property type="entry name" value="Adenylate_kinase_Adk"/>
    <property type="match status" value="1"/>
</dbReference>
<dbReference type="PANTHER" id="PTHR23359">
    <property type="entry name" value="NUCLEOTIDE KINASE"/>
    <property type="match status" value="1"/>
</dbReference>
<organism evidence="6">
    <name type="scientific">Neobodo designis</name>
    <name type="common">Flagellated protozoan</name>
    <name type="synonym">Bodo designis</name>
    <dbReference type="NCBI Taxonomy" id="312471"/>
    <lineage>
        <taxon>Eukaryota</taxon>
        <taxon>Discoba</taxon>
        <taxon>Euglenozoa</taxon>
        <taxon>Kinetoplastea</taxon>
        <taxon>Metakinetoplastina</taxon>
        <taxon>Neobodonida</taxon>
        <taxon>Neobodo</taxon>
    </lineage>
</organism>
<reference evidence="6" key="1">
    <citation type="submission" date="2021-01" db="EMBL/GenBank/DDBJ databases">
        <authorList>
            <person name="Corre E."/>
            <person name="Pelletier E."/>
            <person name="Niang G."/>
            <person name="Scheremetjew M."/>
            <person name="Finn R."/>
            <person name="Kale V."/>
            <person name="Holt S."/>
            <person name="Cochrane G."/>
            <person name="Meng A."/>
            <person name="Brown T."/>
            <person name="Cohen L."/>
        </authorList>
    </citation>
    <scope>NUCLEOTIDE SEQUENCE</scope>
    <source>
        <strain evidence="6">CCAP 1951/1</strain>
    </source>
</reference>
<dbReference type="InterPro" id="IPR007862">
    <property type="entry name" value="Adenylate_kinase_lid-dom"/>
</dbReference>
<dbReference type="NCBIfam" id="NF001381">
    <property type="entry name" value="PRK00279.1-3"/>
    <property type="match status" value="1"/>
</dbReference>
<dbReference type="InterPro" id="IPR027417">
    <property type="entry name" value="P-loop_NTPase"/>
</dbReference>
<dbReference type="Pfam" id="PF05191">
    <property type="entry name" value="ADK_lid"/>
    <property type="match status" value="1"/>
</dbReference>
<comment type="similarity">
    <text evidence="4">Belongs to the adenylate kinase family.</text>
</comment>
<dbReference type="CDD" id="cd01428">
    <property type="entry name" value="ADK"/>
    <property type="match status" value="1"/>
</dbReference>
<evidence type="ECO:0000313" key="7">
    <source>
        <dbReference type="EMBL" id="CAD9152536.1"/>
    </source>
</evidence>
<feature type="domain" description="Adenylate kinase active site lid" evidence="5">
    <location>
        <begin position="123"/>
        <end position="158"/>
    </location>
</feature>
<dbReference type="InterPro" id="IPR000850">
    <property type="entry name" value="Adenylat/UMP-CMP_kin"/>
</dbReference>
<dbReference type="EMBL" id="HBGF01050259">
    <property type="protein sequence ID" value="CAD9152534.1"/>
    <property type="molecule type" value="Transcribed_RNA"/>
</dbReference>
<dbReference type="NCBIfam" id="TIGR01351">
    <property type="entry name" value="adk"/>
    <property type="match status" value="1"/>
</dbReference>